<protein>
    <recommendedName>
        <fullName evidence="4">Alpha/beta hydrolase</fullName>
    </recommendedName>
</protein>
<dbReference type="EMBL" id="FQUT01000001">
    <property type="protein sequence ID" value="SHE39378.1"/>
    <property type="molecule type" value="Genomic_DNA"/>
</dbReference>
<evidence type="ECO:0008006" key="4">
    <source>
        <dbReference type="Google" id="ProtNLM"/>
    </source>
</evidence>
<proteinExistence type="predicted"/>
<evidence type="ECO:0000256" key="1">
    <source>
        <dbReference type="SAM" id="Phobius"/>
    </source>
</evidence>
<accession>A0A1M4T4T9</accession>
<dbReference type="Gene3D" id="3.40.50.1820">
    <property type="entry name" value="alpha/beta hydrolase"/>
    <property type="match status" value="1"/>
</dbReference>
<dbReference type="RefSeq" id="WP_072952717.1">
    <property type="nucleotide sequence ID" value="NZ_FQUT01000001.1"/>
</dbReference>
<evidence type="ECO:0000313" key="3">
    <source>
        <dbReference type="Proteomes" id="UP000184518"/>
    </source>
</evidence>
<dbReference type="InterPro" id="IPR029058">
    <property type="entry name" value="AB_hydrolase_fold"/>
</dbReference>
<keyword evidence="1" id="KW-0812">Transmembrane</keyword>
<dbReference type="Proteomes" id="UP000184518">
    <property type="component" value="Unassembled WGS sequence"/>
</dbReference>
<gene>
    <name evidence="2" type="ORF">SAMN05443633_101153</name>
</gene>
<dbReference type="AlphaFoldDB" id="A0A1M4T4T9"/>
<feature type="transmembrane region" description="Helical" evidence="1">
    <location>
        <begin position="125"/>
        <end position="146"/>
    </location>
</feature>
<keyword evidence="1" id="KW-1133">Transmembrane helix</keyword>
<reference evidence="3" key="1">
    <citation type="submission" date="2016-11" db="EMBL/GenBank/DDBJ databases">
        <authorList>
            <person name="Varghese N."/>
            <person name="Submissions S."/>
        </authorList>
    </citation>
    <scope>NUCLEOTIDE SEQUENCE [LARGE SCALE GENOMIC DNA]</scope>
    <source>
        <strain evidence="3">DSM 27619</strain>
    </source>
</reference>
<dbReference type="OrthoDB" id="1322294at2"/>
<evidence type="ECO:0000313" key="2">
    <source>
        <dbReference type="EMBL" id="SHE39378.1"/>
    </source>
</evidence>
<keyword evidence="3" id="KW-1185">Reference proteome</keyword>
<sequence length="408" mass="47167">MKTGIYISALGKAIDRNSVERYAERFKNEMNFNTNGLQYETKTEKINYTKNKESLVVSIYEKSSPDDIVYKFYDFKYHDILTEKFNSRSLLFKSFWLLVLVLKKFPLILKRTFLPKNYSRSIESLYVFSIFLILSLSLVLMFPATLEAATDFFTKDNIKLAELKNFFYPGDIPYVSFRGIEIGCINIDFHKISKSIVLFTSLLVLIIPNANTVITELATNFVCANDYLQHGSQKQLIQGNLEHLVDYITENETDCEIHFHSYSFGTILALDYAYPYGTKPSKNALTYCKSIITIGTPYEFVNSYYSRFYENRQIQPGDSLQWMNIYSTADALGTNFRKDKNAGEAEFGVLGASNKPQNINYEVSPVKGIFDFMMLYSIRVHEMYWDETSEGQSCLGLIYNEMKNRNLI</sequence>
<name>A0A1M4T4T9_9FLAO</name>
<organism evidence="2 3">
    <name type="scientific">Chryseobacterium arachidis</name>
    <dbReference type="NCBI Taxonomy" id="1416778"/>
    <lineage>
        <taxon>Bacteria</taxon>
        <taxon>Pseudomonadati</taxon>
        <taxon>Bacteroidota</taxon>
        <taxon>Flavobacteriia</taxon>
        <taxon>Flavobacteriales</taxon>
        <taxon>Weeksellaceae</taxon>
        <taxon>Chryseobacterium group</taxon>
        <taxon>Chryseobacterium</taxon>
    </lineage>
</organism>
<keyword evidence="1" id="KW-0472">Membrane</keyword>